<dbReference type="CDD" id="cd22223">
    <property type="entry name" value="HkD_HkRP"/>
    <property type="match status" value="1"/>
</dbReference>
<name>A0A7M7JY00_VARDE</name>
<dbReference type="EnsemblMetazoa" id="XM_022801926">
    <property type="protein sequence ID" value="XP_022657661"/>
    <property type="gene ID" value="LOC111248874"/>
</dbReference>
<dbReference type="PANTHER" id="PTHR18947:SF28">
    <property type="entry name" value="GIRDIN, ISOFORM A"/>
    <property type="match status" value="1"/>
</dbReference>
<evidence type="ECO:0000256" key="5">
    <source>
        <dbReference type="SAM" id="MobiDB-lite"/>
    </source>
</evidence>
<feature type="coiled-coil region" evidence="4">
    <location>
        <begin position="374"/>
        <end position="415"/>
    </location>
</feature>
<dbReference type="GO" id="GO:0005737">
    <property type="term" value="C:cytoplasm"/>
    <property type="evidence" value="ECO:0007669"/>
    <property type="project" value="UniProtKB-SubCell"/>
</dbReference>
<feature type="compositionally biased region" description="Polar residues" evidence="5">
    <location>
        <begin position="802"/>
        <end position="819"/>
    </location>
</feature>
<feature type="region of interest" description="Disordered" evidence="5">
    <location>
        <begin position="1229"/>
        <end position="1254"/>
    </location>
</feature>
<dbReference type="Gene3D" id="1.20.5.340">
    <property type="match status" value="1"/>
</dbReference>
<evidence type="ECO:0000256" key="3">
    <source>
        <dbReference type="ARBA" id="ARBA00023054"/>
    </source>
</evidence>
<dbReference type="RefSeq" id="XP_022657661.1">
    <property type="nucleotide sequence ID" value="XM_022801926.1"/>
</dbReference>
<protein>
    <recommendedName>
        <fullName evidence="6">HOOK N-terminal domain-containing protein</fullName>
    </recommendedName>
</protein>
<dbReference type="PANTHER" id="PTHR18947">
    <property type="entry name" value="HOOK PROTEINS"/>
    <property type="match status" value="1"/>
</dbReference>
<feature type="domain" description="HOOK N-terminal" evidence="6">
    <location>
        <begin position="59"/>
        <end position="160"/>
    </location>
</feature>
<sequence>MSALELEKAFLESPIARWTAQFYSGKSAISLALFCSGEFLYNDIWVQIDSQAKETPVASDDIATRTKTLQRLLEAMLNFYKNHLNQVLVLKLPDVLVLAQYSDSSKTKADAARQAVSELTSLLLLLLGCAVQCDRKEDFITSIKKLDVAEQTVLMESIQQIADNPGAVWPREGNSLDDGAMYAALVDNVRRLTDERDSLAAHCIQLTLDTLSLKERDLHPPPSPVVKENSGLTLELADTKSRLRRLQHEYEEKIELLSEVKEECDQVKENLQRLRQENFQLVQESRCAKALRDEVDILKERCLRYETMESTMQKYKEKISDLEFVRSRCDELKEDLRVTNETKYMLEEQLETSRKKLETVVSQESELISLKVELSEAHLERDLANERLHRLAEEISQLHVDKKNLVEEISRLQLESTHRETDDDEQDSKIAFEGPSLLEQMHNDTLTRCNQLELERERLSCTLQEKERETDKLQGDIVSLNLNVKHLQRKLELAQADCTKLHDVEQQLNAVSLEKTRVQRQAESAEKRLEEAQNDISALTSENSRLTASLTTMKGTMQRVNQLEKEKNELESRIKSLEDERRASDRELQRARQNLEERERDVDTLSEKFTHAEKELATVRENLVTFSGLQEQLAANEVELHTIKEELSIEKAALVDLRQEMIHEKVKNGLLENELEQVHIQLDNMEKLQQQQQNNTLDVTKGSTTDEYLSTASSVTSGTLDANGGGSTTLSSPSVFEPGEEDERIDTEILLGSAIPVLNGDAERSSTESADPAVTIIGSLRAGRESSSSGPFSLPAPGAELQSGTRESPAGATNTTASSRVADLKDKIVQLEHKKLQSEAECMAAKKQLSVVKQQLLNAEYEIAQEVAKREALAKQNAALQSHFARLEEQTEVLKQELGEVKAKLREKELEIMRTTESQEKVTNDYKVLDALHKQLGQEFETVKNSLAANKNVQKIQKNENAELQRLVNKLRDQLETLREELREKEELASSVELLQSIPGGATLTTSELLQDNERLKEDLNALQNTYRQLKDDNNQKSLRITELQGQLQSSQHDRSSRDVEISRLTASYQMQQHVNQVLEEERKSLLVKVTSLMASYDQHFRRLLDVISTCDNSQGAEEIPHNNSYEQERLRMEEERRLLEDKLSEYTSKLDKRMCISQAISSRSSTPLPVEGSIMGSEPGGLMNRTLTTPSPLTVSAQLTHQTQAPVHVNRTVENHTTINVVNQVHHYPAQPLTSTPVTTGTSNSGLSRSPAARHSMYARGSHGLYDSANHNRQYLNQQQFNASNGSSSHHHHPALPQNQHQSSSHHGGHGIAVGSSATGPTGLFRTTLRKEAAAAGLGSGGSLSDVETPSRRSALSVTSSGIASPAPQTTSASNTPTKQDVWYEYGCV</sequence>
<dbReference type="InterPro" id="IPR036872">
    <property type="entry name" value="CH_dom_sf"/>
</dbReference>
<evidence type="ECO:0000313" key="7">
    <source>
        <dbReference type="EnsemblMetazoa" id="XP_022657661"/>
    </source>
</evidence>
<evidence type="ECO:0000313" key="8">
    <source>
        <dbReference type="Proteomes" id="UP000594260"/>
    </source>
</evidence>
<feature type="compositionally biased region" description="Polar residues" evidence="5">
    <location>
        <begin position="1233"/>
        <end position="1249"/>
    </location>
</feature>
<proteinExistence type="predicted"/>
<dbReference type="GO" id="GO:0031122">
    <property type="term" value="P:cytoplasmic microtubule organization"/>
    <property type="evidence" value="ECO:0007669"/>
    <property type="project" value="TreeGrafter"/>
</dbReference>
<feature type="region of interest" description="Disordered" evidence="5">
    <location>
        <begin position="564"/>
        <end position="587"/>
    </location>
</feature>
<dbReference type="Proteomes" id="UP000594260">
    <property type="component" value="Unplaced"/>
</dbReference>
<dbReference type="InterPro" id="IPR043936">
    <property type="entry name" value="HOOK_N"/>
</dbReference>
<feature type="coiled-coil region" evidence="4">
    <location>
        <begin position="229"/>
        <end position="349"/>
    </location>
</feature>
<dbReference type="GO" id="GO:0005813">
    <property type="term" value="C:centrosome"/>
    <property type="evidence" value="ECO:0007669"/>
    <property type="project" value="TreeGrafter"/>
</dbReference>
<dbReference type="SUPFAM" id="SSF116907">
    <property type="entry name" value="Hook domain"/>
    <property type="match status" value="1"/>
</dbReference>
<feature type="coiled-coil region" evidence="4">
    <location>
        <begin position="950"/>
        <end position="1047"/>
    </location>
</feature>
<organism evidence="7 8">
    <name type="scientific">Varroa destructor</name>
    <name type="common">Honeybee mite</name>
    <dbReference type="NCBI Taxonomy" id="109461"/>
    <lineage>
        <taxon>Eukaryota</taxon>
        <taxon>Metazoa</taxon>
        <taxon>Ecdysozoa</taxon>
        <taxon>Arthropoda</taxon>
        <taxon>Chelicerata</taxon>
        <taxon>Arachnida</taxon>
        <taxon>Acari</taxon>
        <taxon>Parasitiformes</taxon>
        <taxon>Mesostigmata</taxon>
        <taxon>Gamasina</taxon>
        <taxon>Dermanyssoidea</taxon>
        <taxon>Varroidae</taxon>
        <taxon>Varroa</taxon>
    </lineage>
</organism>
<keyword evidence="3 4" id="KW-0175">Coiled coil</keyword>
<accession>A0A7M7JY00</accession>
<evidence type="ECO:0000256" key="2">
    <source>
        <dbReference type="ARBA" id="ARBA00022490"/>
    </source>
</evidence>
<feature type="region of interest" description="Disordered" evidence="5">
    <location>
        <begin position="782"/>
        <end position="819"/>
    </location>
</feature>
<dbReference type="GO" id="GO:0008017">
    <property type="term" value="F:microtubule binding"/>
    <property type="evidence" value="ECO:0007669"/>
    <property type="project" value="TreeGrafter"/>
</dbReference>
<feature type="region of interest" description="Disordered" evidence="5">
    <location>
        <begin position="715"/>
        <end position="742"/>
    </location>
</feature>
<dbReference type="GO" id="GO:0051959">
    <property type="term" value="F:dynein light intermediate chain binding"/>
    <property type="evidence" value="ECO:0007669"/>
    <property type="project" value="TreeGrafter"/>
</dbReference>
<feature type="region of interest" description="Disordered" evidence="5">
    <location>
        <begin position="1283"/>
        <end position="1321"/>
    </location>
</feature>
<keyword evidence="2" id="KW-0963">Cytoplasm</keyword>
<evidence type="ECO:0000259" key="6">
    <source>
        <dbReference type="Pfam" id="PF19047"/>
    </source>
</evidence>
<dbReference type="GO" id="GO:0030705">
    <property type="term" value="P:cytoskeleton-dependent intracellular transport"/>
    <property type="evidence" value="ECO:0007669"/>
    <property type="project" value="InterPro"/>
</dbReference>
<dbReference type="Gene3D" id="1.10.418.10">
    <property type="entry name" value="Calponin-like domain"/>
    <property type="match status" value="1"/>
</dbReference>
<reference evidence="7" key="1">
    <citation type="submission" date="2021-01" db="UniProtKB">
        <authorList>
            <consortium name="EnsemblMetazoa"/>
        </authorList>
    </citation>
    <scope>IDENTIFICATION</scope>
</reference>
<evidence type="ECO:0000256" key="4">
    <source>
        <dbReference type="SAM" id="Coils"/>
    </source>
</evidence>
<dbReference type="SUPFAM" id="SSF57997">
    <property type="entry name" value="Tropomyosin"/>
    <property type="match status" value="1"/>
</dbReference>
<dbReference type="Pfam" id="PF19047">
    <property type="entry name" value="HOOK_N"/>
    <property type="match status" value="1"/>
</dbReference>
<feature type="coiled-coil region" evidence="4">
    <location>
        <begin position="1123"/>
        <end position="1150"/>
    </location>
</feature>
<comment type="subcellular location">
    <subcellularLocation>
        <location evidence="1">Cytoplasm</location>
    </subcellularLocation>
</comment>
<dbReference type="GeneID" id="111248874"/>
<evidence type="ECO:0000256" key="1">
    <source>
        <dbReference type="ARBA" id="ARBA00004496"/>
    </source>
</evidence>
<feature type="compositionally biased region" description="Polar residues" evidence="5">
    <location>
        <begin position="1347"/>
        <end position="1378"/>
    </location>
</feature>
<feature type="region of interest" description="Disordered" evidence="5">
    <location>
        <begin position="1337"/>
        <end position="1378"/>
    </location>
</feature>
<keyword evidence="8" id="KW-1185">Reference proteome</keyword>